<accession>A0A7L9WNL6</accession>
<keyword evidence="3" id="KW-1185">Reference proteome</keyword>
<gene>
    <name evidence="2" type="ORF">F3W81_10035</name>
</gene>
<dbReference type="SUPFAM" id="SSF46785">
    <property type="entry name" value="Winged helix' DNA-binding domain"/>
    <property type="match status" value="1"/>
</dbReference>
<dbReference type="EMBL" id="CP045201">
    <property type="protein sequence ID" value="QOL81118.1"/>
    <property type="molecule type" value="Genomic_DNA"/>
</dbReference>
<organism evidence="2 3">
    <name type="scientific">Pseudooceanicola spongiae</name>
    <dbReference type="NCBI Taxonomy" id="2613965"/>
    <lineage>
        <taxon>Bacteria</taxon>
        <taxon>Pseudomonadati</taxon>
        <taxon>Pseudomonadota</taxon>
        <taxon>Alphaproteobacteria</taxon>
        <taxon>Rhodobacterales</taxon>
        <taxon>Paracoccaceae</taxon>
        <taxon>Pseudooceanicola</taxon>
    </lineage>
</organism>
<dbReference type="KEGG" id="pshq:F3W81_10035"/>
<reference evidence="2 3" key="1">
    <citation type="submission" date="2019-10" db="EMBL/GenBank/DDBJ databases">
        <title>Pseudopuniceibacterium sp. HQ09 islated from Antarctica.</title>
        <authorList>
            <person name="Liao L."/>
            <person name="Su S."/>
            <person name="Chen B."/>
            <person name="Yu Y."/>
        </authorList>
    </citation>
    <scope>NUCLEOTIDE SEQUENCE [LARGE SCALE GENOMIC DNA]</scope>
    <source>
        <strain evidence="2 3">HQ09</strain>
    </source>
</reference>
<dbReference type="Proteomes" id="UP000594118">
    <property type="component" value="Chromosome"/>
</dbReference>
<proteinExistence type="predicted"/>
<dbReference type="GO" id="GO:0006950">
    <property type="term" value="P:response to stress"/>
    <property type="evidence" value="ECO:0007669"/>
    <property type="project" value="TreeGrafter"/>
</dbReference>
<dbReference type="PROSITE" id="PS50995">
    <property type="entry name" value="HTH_MARR_2"/>
    <property type="match status" value="1"/>
</dbReference>
<evidence type="ECO:0000313" key="2">
    <source>
        <dbReference type="EMBL" id="QOL81118.1"/>
    </source>
</evidence>
<dbReference type="InterPro" id="IPR039422">
    <property type="entry name" value="MarR/SlyA-like"/>
</dbReference>
<protein>
    <submittedName>
        <fullName evidence="2">MarR family transcriptional regulator</fullName>
    </submittedName>
</protein>
<dbReference type="InterPro" id="IPR036388">
    <property type="entry name" value="WH-like_DNA-bd_sf"/>
</dbReference>
<name>A0A7L9WNL6_9RHOB</name>
<dbReference type="RefSeq" id="WP_193083439.1">
    <property type="nucleotide sequence ID" value="NZ_CP045201.1"/>
</dbReference>
<evidence type="ECO:0000259" key="1">
    <source>
        <dbReference type="PROSITE" id="PS50995"/>
    </source>
</evidence>
<dbReference type="Gene3D" id="1.10.10.10">
    <property type="entry name" value="Winged helix-like DNA-binding domain superfamily/Winged helix DNA-binding domain"/>
    <property type="match status" value="1"/>
</dbReference>
<dbReference type="GO" id="GO:0003700">
    <property type="term" value="F:DNA-binding transcription factor activity"/>
    <property type="evidence" value="ECO:0007669"/>
    <property type="project" value="InterPro"/>
</dbReference>
<evidence type="ECO:0000313" key="3">
    <source>
        <dbReference type="Proteomes" id="UP000594118"/>
    </source>
</evidence>
<dbReference type="SMART" id="SM00347">
    <property type="entry name" value="HTH_MARR"/>
    <property type="match status" value="1"/>
</dbReference>
<dbReference type="PANTHER" id="PTHR33164:SF99">
    <property type="entry name" value="MARR FAMILY REGULATORY PROTEIN"/>
    <property type="match status" value="1"/>
</dbReference>
<dbReference type="InterPro" id="IPR036390">
    <property type="entry name" value="WH_DNA-bd_sf"/>
</dbReference>
<feature type="domain" description="HTH marR-type" evidence="1">
    <location>
        <begin position="7"/>
        <end position="143"/>
    </location>
</feature>
<sequence>MHNVDMNAKPLYDLVWASRPLMQAAEACVERGLVDTALTVRMRAVLEMLLAHGELAVPDIAEKLEIKRQYVQLMVNETLASGFTTQRPNPRHKRSFLLALTDQGRAVIEGIMQKEMDVMKDIAADFKDEDVSTALRVVQAVMTKLKAKAEEQTW</sequence>
<dbReference type="PANTHER" id="PTHR33164">
    <property type="entry name" value="TRANSCRIPTIONAL REGULATOR, MARR FAMILY"/>
    <property type="match status" value="1"/>
</dbReference>
<dbReference type="InterPro" id="IPR000835">
    <property type="entry name" value="HTH_MarR-typ"/>
</dbReference>
<dbReference type="AlphaFoldDB" id="A0A7L9WNL6"/>